<gene>
    <name evidence="2" type="ORF">X798_01303</name>
</gene>
<feature type="region of interest" description="Disordered" evidence="1">
    <location>
        <begin position="217"/>
        <end position="264"/>
    </location>
</feature>
<feature type="compositionally biased region" description="Low complexity" evidence="1">
    <location>
        <begin position="254"/>
        <end position="264"/>
    </location>
</feature>
<feature type="compositionally biased region" description="Low complexity" evidence="1">
    <location>
        <begin position="594"/>
        <end position="605"/>
    </location>
</feature>
<dbReference type="Proteomes" id="UP000242913">
    <property type="component" value="Unassembled WGS sequence"/>
</dbReference>
<dbReference type="OrthoDB" id="5873484at2759"/>
<protein>
    <submittedName>
        <fullName evidence="2">Uncharacterized protein</fullName>
    </submittedName>
</protein>
<dbReference type="AlphaFoldDB" id="A0A238C2S6"/>
<feature type="region of interest" description="Disordered" evidence="1">
    <location>
        <begin position="578"/>
        <end position="605"/>
    </location>
</feature>
<feature type="compositionally biased region" description="Polar residues" evidence="1">
    <location>
        <begin position="217"/>
        <end position="233"/>
    </location>
</feature>
<reference evidence="2 3" key="1">
    <citation type="submission" date="2015-12" db="EMBL/GenBank/DDBJ databases">
        <title>Draft genome of the nematode, Onchocerca flexuosa.</title>
        <authorList>
            <person name="Mitreva M."/>
        </authorList>
    </citation>
    <scope>NUCLEOTIDE SEQUENCE [LARGE SCALE GENOMIC DNA]</scope>
    <source>
        <strain evidence="2">Red Deer</strain>
    </source>
</reference>
<evidence type="ECO:0000256" key="1">
    <source>
        <dbReference type="SAM" id="MobiDB-lite"/>
    </source>
</evidence>
<accession>A0A238C2S6</accession>
<evidence type="ECO:0000313" key="3">
    <source>
        <dbReference type="Proteomes" id="UP000242913"/>
    </source>
</evidence>
<proteinExistence type="predicted"/>
<evidence type="ECO:0000313" key="2">
    <source>
        <dbReference type="EMBL" id="OZC11446.1"/>
    </source>
</evidence>
<keyword evidence="3" id="KW-1185">Reference proteome</keyword>
<dbReference type="EMBL" id="KZ269980">
    <property type="protein sequence ID" value="OZC11446.1"/>
    <property type="molecule type" value="Genomic_DNA"/>
</dbReference>
<name>A0A238C2S6_9BILA</name>
<organism evidence="2 3">
    <name type="scientific">Onchocerca flexuosa</name>
    <dbReference type="NCBI Taxonomy" id="387005"/>
    <lineage>
        <taxon>Eukaryota</taxon>
        <taxon>Metazoa</taxon>
        <taxon>Ecdysozoa</taxon>
        <taxon>Nematoda</taxon>
        <taxon>Chromadorea</taxon>
        <taxon>Rhabditida</taxon>
        <taxon>Spirurina</taxon>
        <taxon>Spiruromorpha</taxon>
        <taxon>Filarioidea</taxon>
        <taxon>Onchocercidae</taxon>
        <taxon>Onchocerca</taxon>
    </lineage>
</organism>
<sequence>MATECEGRSSSFWEADCYLQKAQLSQRDGTERNGVDGAEEREEEVLLFTLLSHTSYRLMVTDLVTCLHNGEALYMSTKSALFASLLAVSSSRSRLSVCMLQNAFAVNACKRSELELCCADNASLIHLHLRALRELNTNRHSSSALHSSAIYRKNSFPAACLSQHDIVNFVQSFSSDDDQHADAEYYVPSRRKRFTRRQRRNLTGGVFGKRTSKSTSALNKVYRSESTSSSDNDNINERRKRSIELATTSKRGQSTTSRRATTSTEARFLSLRQNYVNSSLITRSTTEICCSSTSTRPSTSIEPTDSFQKFKGFLLMLRLRKQRIIIIIIINMKSIQGPTARKARRRTLRHKLNSFVNNQFETKAGSQAGLDVHADNIQSEKSKLVRRSVSVRELNGTMIDFTNQDSVTRWTSQILAEIDSLPSSSFDLTGQSTPQSSPFINTATSGAITDSIISSTAIDADIVRPNEFKYDSLKQNMQSPVRNNSNISFEMGIMNSTPSAQWHDNESQISLPTLHHRSQKIASKSNSSHFIKFQKRNSCKKDIGHQSTEIPEVSCTVHIVLTARPSSRRKQSVHAIVINTPKNTEKSEKPHSLSPEFNNNNRSSNLQNYANVKNASSGNESSRLWRFLSRKKYSSFKKYLKLHQKNTPTTEITSEIKVLGFGKSNSSVIMNGKNHLPQCNSGSKWKIKEIESDRGLPLSRTNLSLVLDIKPDQRFSQMPNSVHEQLSGYEVANDVKWRSNIDSANSRTSNGRIGSNRTCFSMESIDLVKENGIDDRLKFLGETKRIQPVDEPSSALSVWKRKVSCVVFLVFNLR</sequence>